<evidence type="ECO:0008006" key="5">
    <source>
        <dbReference type="Google" id="ProtNLM"/>
    </source>
</evidence>
<feature type="signal peptide" evidence="2">
    <location>
        <begin position="1"/>
        <end position="17"/>
    </location>
</feature>
<keyword evidence="1" id="KW-0472">Membrane</keyword>
<evidence type="ECO:0000256" key="1">
    <source>
        <dbReference type="SAM" id="Phobius"/>
    </source>
</evidence>
<feature type="chain" id="PRO_5012289249" description="Laminin EGF-like domain-containing protein" evidence="2">
    <location>
        <begin position="18"/>
        <end position="353"/>
    </location>
</feature>
<keyword evidence="4" id="KW-1185">Reference proteome</keyword>
<accession>A0A267F4F9</accession>
<keyword evidence="2" id="KW-0732">Signal</keyword>
<organism evidence="3 4">
    <name type="scientific">Macrostomum lignano</name>
    <dbReference type="NCBI Taxonomy" id="282301"/>
    <lineage>
        <taxon>Eukaryota</taxon>
        <taxon>Metazoa</taxon>
        <taxon>Spiralia</taxon>
        <taxon>Lophotrochozoa</taxon>
        <taxon>Platyhelminthes</taxon>
        <taxon>Rhabditophora</taxon>
        <taxon>Macrostomorpha</taxon>
        <taxon>Macrostomida</taxon>
        <taxon>Macrostomidae</taxon>
        <taxon>Macrostomum</taxon>
    </lineage>
</organism>
<name>A0A267F4F9_9PLAT</name>
<keyword evidence="1" id="KW-0812">Transmembrane</keyword>
<protein>
    <recommendedName>
        <fullName evidence="5">Laminin EGF-like domain-containing protein</fullName>
    </recommendedName>
</protein>
<dbReference type="AlphaFoldDB" id="A0A267F4F9"/>
<keyword evidence="1" id="KW-1133">Transmembrane helix</keyword>
<evidence type="ECO:0000313" key="4">
    <source>
        <dbReference type="Proteomes" id="UP000215902"/>
    </source>
</evidence>
<dbReference type="Proteomes" id="UP000215902">
    <property type="component" value="Unassembled WGS sequence"/>
</dbReference>
<dbReference type="EMBL" id="NIVC01001381">
    <property type="protein sequence ID" value="PAA68606.1"/>
    <property type="molecule type" value="Genomic_DNA"/>
</dbReference>
<reference evidence="3 4" key="1">
    <citation type="submission" date="2017-06" db="EMBL/GenBank/DDBJ databases">
        <title>A platform for efficient transgenesis in Macrostomum lignano, a flatworm model organism for stem cell research.</title>
        <authorList>
            <person name="Berezikov E."/>
        </authorList>
    </citation>
    <scope>NUCLEOTIDE SEQUENCE [LARGE SCALE GENOMIC DNA]</scope>
    <source>
        <strain evidence="3">DV1</strain>
        <tissue evidence="3">Whole organism</tissue>
    </source>
</reference>
<sequence length="353" mass="38583">MKIQIVSIIKLLCLVLASDIFALEYTYTDLPSLTKISSDCNPNYATNNSFLAKFNLGKLKNPSEIRAMKAIFYELPSGERQGVDINSWASLEPQFQAPGFQPNRRHIGFLTVRLADENSTSGLTDWLWSQKFEFTSCGVENRSAVCLCDPVNSYNGTKCRPGSPDCRCTPQATSSDCSLCTDGTYRDYSRYSLGCVSCQCSPHNFAGPCAWRHVGDPDWSPGGSGGGGGLSQRVCIGCRHGFVGDNCLAPRDNSGMGLAAKIFLVLACLLCSLALLAAFVILRRQCRRRAQRAARHSLAVQRLFSRFKDDTSLEAEAAESSAILAEDDDLQRATQQLRLGADPVYQPTTVSIT</sequence>
<evidence type="ECO:0000313" key="3">
    <source>
        <dbReference type="EMBL" id="PAA68606.1"/>
    </source>
</evidence>
<proteinExistence type="predicted"/>
<comment type="caution">
    <text evidence="3">The sequence shown here is derived from an EMBL/GenBank/DDBJ whole genome shotgun (WGS) entry which is preliminary data.</text>
</comment>
<feature type="transmembrane region" description="Helical" evidence="1">
    <location>
        <begin position="262"/>
        <end position="282"/>
    </location>
</feature>
<evidence type="ECO:0000256" key="2">
    <source>
        <dbReference type="SAM" id="SignalP"/>
    </source>
</evidence>
<gene>
    <name evidence="3" type="ORF">BOX15_Mlig007598g1</name>
</gene>